<proteinExistence type="predicted"/>
<dbReference type="Proteomes" id="UP000293289">
    <property type="component" value="Unassembled WGS sequence"/>
</dbReference>
<organism evidence="1 2">
    <name type="scientific">Agromyces ramosus</name>
    <dbReference type="NCBI Taxonomy" id="33879"/>
    <lineage>
        <taxon>Bacteria</taxon>
        <taxon>Bacillati</taxon>
        <taxon>Actinomycetota</taxon>
        <taxon>Actinomycetes</taxon>
        <taxon>Micrococcales</taxon>
        <taxon>Microbacteriaceae</taxon>
        <taxon>Agromyces</taxon>
    </lineage>
</organism>
<reference evidence="1 2" key="1">
    <citation type="submission" date="2019-02" db="EMBL/GenBank/DDBJ databases">
        <title>Genomic Encyclopedia of Type Strains, Phase IV (KMG-IV): sequencing the most valuable type-strain genomes for metagenomic binning, comparative biology and taxonomic classification.</title>
        <authorList>
            <person name="Goeker M."/>
        </authorList>
    </citation>
    <scope>NUCLEOTIDE SEQUENCE [LARGE SCALE GENOMIC DNA]</scope>
    <source>
        <strain evidence="1 2">DSM 43045</strain>
    </source>
</reference>
<dbReference type="AlphaFoldDB" id="A0A4Q7MCD0"/>
<gene>
    <name evidence="1" type="ORF">EV187_2915</name>
</gene>
<keyword evidence="2" id="KW-1185">Reference proteome</keyword>
<protein>
    <submittedName>
        <fullName evidence="1">Uncharacterized protein</fullName>
    </submittedName>
</protein>
<sequence length="235" mass="26431">MLSGVTDDRHNEQRFEFGLVPDSPETRLFVELSHFAGGDLSPAATALGLATEFYEREEADTAGFLVDSAVVAYCRAFVTSSVRGTRSLESHIATPAEFTALHQTIRTYRNTTVAHSQSELSMTWPLVVIDRSQGGKPTVWGPTLGQPLPWTIVEDFRRLVDRLLDLLHEMIEDLRVRLEADIRLMSGRTQIPAEAPFVAALDRDFTARTQRQPYPLRQTLYWSRTEARVEPDKGA</sequence>
<comment type="caution">
    <text evidence="1">The sequence shown here is derived from an EMBL/GenBank/DDBJ whole genome shotgun (WGS) entry which is preliminary data.</text>
</comment>
<dbReference type="EMBL" id="SGWY01000003">
    <property type="protein sequence ID" value="RZS64528.1"/>
    <property type="molecule type" value="Genomic_DNA"/>
</dbReference>
<accession>A0A4Q7MCD0</accession>
<name>A0A4Q7MCD0_9MICO</name>
<evidence type="ECO:0000313" key="1">
    <source>
        <dbReference type="EMBL" id="RZS64528.1"/>
    </source>
</evidence>
<evidence type="ECO:0000313" key="2">
    <source>
        <dbReference type="Proteomes" id="UP000293289"/>
    </source>
</evidence>